<protein>
    <submittedName>
        <fullName evidence="3">Uncharacterized protein</fullName>
    </submittedName>
</protein>
<dbReference type="EMBL" id="CAJJDP010000046">
    <property type="protein sequence ID" value="CAD8165467.1"/>
    <property type="molecule type" value="Genomic_DNA"/>
</dbReference>
<proteinExistence type="predicted"/>
<name>A0A8S1UMW4_PAROT</name>
<feature type="coiled-coil region" evidence="1">
    <location>
        <begin position="728"/>
        <end position="808"/>
    </location>
</feature>
<dbReference type="OrthoDB" id="309245at2759"/>
<feature type="coiled-coil region" evidence="1">
    <location>
        <begin position="190"/>
        <end position="238"/>
    </location>
</feature>
<feature type="region of interest" description="Disordered" evidence="2">
    <location>
        <begin position="497"/>
        <end position="520"/>
    </location>
</feature>
<evidence type="ECO:0000256" key="2">
    <source>
        <dbReference type="SAM" id="MobiDB-lite"/>
    </source>
</evidence>
<feature type="coiled-coil region" evidence="1">
    <location>
        <begin position="591"/>
        <end position="664"/>
    </location>
</feature>
<evidence type="ECO:0000256" key="1">
    <source>
        <dbReference type="SAM" id="Coils"/>
    </source>
</evidence>
<gene>
    <name evidence="3" type="ORF">POCTA_138.1.T0460300</name>
</gene>
<accession>A0A8S1UMW4</accession>
<reference evidence="3" key="1">
    <citation type="submission" date="2021-01" db="EMBL/GenBank/DDBJ databases">
        <authorList>
            <consortium name="Genoscope - CEA"/>
            <person name="William W."/>
        </authorList>
    </citation>
    <scope>NUCLEOTIDE SEQUENCE</scope>
</reference>
<feature type="coiled-coil region" evidence="1">
    <location>
        <begin position="71"/>
        <end position="112"/>
    </location>
</feature>
<comment type="caution">
    <text evidence="3">The sequence shown here is derived from an EMBL/GenBank/DDBJ whole genome shotgun (WGS) entry which is preliminary data.</text>
</comment>
<evidence type="ECO:0000313" key="3">
    <source>
        <dbReference type="EMBL" id="CAD8165467.1"/>
    </source>
</evidence>
<feature type="coiled-coil region" evidence="1">
    <location>
        <begin position="264"/>
        <end position="333"/>
    </location>
</feature>
<keyword evidence="4" id="KW-1185">Reference proteome</keyword>
<dbReference type="OMA" id="RGFDIKN"/>
<feature type="coiled-coil region" evidence="1">
    <location>
        <begin position="366"/>
        <end position="435"/>
    </location>
</feature>
<sequence length="850" mass="101515">MRPQSPKFFQTQTIATTRVVNSPPKDKRHDSCGRLAKVTSYQSRPKTTLTTTTYRPVIETRTVKLCTEKKCQGHETLIDQLTQENNKLNQRVNELQNELDQQVEKYDNEQQVWVNTSLETESKRKLLEETQKNHQQEVSYLNSELNTFKSQFQYQDDQIRFLSSQLKQQEVLDNKIALLNSEIERLQYVIEDKNEGLSQLKFRVQDYEKQLQVGQNVIEERNHQIQEFQQKYNNCEQELLFSNNIIHELKFEITQKDSQTQQMLAQKDSLMQTFRENLELLEQKLAQSQQNEQLLQDQIQREYKEREDISNKVQKLETELNEYREQNYQLKQQAIINDQTNKILQSQLIQQTQNHQNQLSSKDIEHELTKQEREDLGNQLLQTKQELEDKSKELDDLKEMQICLNSQLKDKINELDQITEELQNTKTKLDNFDEQIKTQYLKLIQNEALSTELKDDLNLKSESLLQLERQLESQIEINKSLQNLICGLKQQYTEQQVQSEEQQRQNNEKIQEAENQQSQLNDQISQLNKEQNHLLLQIQDLQSSLLNFKQVSSEQISYLQQQNENHILSEEALKEEKLLLLQQILINCFELERLQIQNSQQQEQFNSQNEKLSRLEKMKQLLDEDFQKFKESSLQDSQNQDTKIIQLQQQINENIKQIDSLKNDLKYQLSLEEELNKKNRFQQDQISHLQGVEQQLKYLNEQTNLQTKHLQKEFESKIESESSLRFKLEKLLEELRIKQMQLVEMDSQMRQMEQHNNIDLSNLEERISYLQNEVDTWRQKFSILNKDYHRVQEDLMMLQAEFDAYKKRGFDIKNIKESTYFEVRKSSLYKENIDIKGSQTSIGRPLRENK</sequence>
<feature type="compositionally biased region" description="Basic and acidic residues" evidence="2">
    <location>
        <begin position="501"/>
        <end position="512"/>
    </location>
</feature>
<dbReference type="Proteomes" id="UP000683925">
    <property type="component" value="Unassembled WGS sequence"/>
</dbReference>
<dbReference type="AlphaFoldDB" id="A0A8S1UMW4"/>
<keyword evidence="1" id="KW-0175">Coiled coil</keyword>
<evidence type="ECO:0000313" key="4">
    <source>
        <dbReference type="Proteomes" id="UP000683925"/>
    </source>
</evidence>
<organism evidence="3 4">
    <name type="scientific">Paramecium octaurelia</name>
    <dbReference type="NCBI Taxonomy" id="43137"/>
    <lineage>
        <taxon>Eukaryota</taxon>
        <taxon>Sar</taxon>
        <taxon>Alveolata</taxon>
        <taxon>Ciliophora</taxon>
        <taxon>Intramacronucleata</taxon>
        <taxon>Oligohymenophorea</taxon>
        <taxon>Peniculida</taxon>
        <taxon>Parameciidae</taxon>
        <taxon>Paramecium</taxon>
    </lineage>
</organism>